<proteinExistence type="predicted"/>
<dbReference type="Pfam" id="PF09234">
    <property type="entry name" value="DUF1963"/>
    <property type="match status" value="1"/>
</dbReference>
<organism evidence="1 3">
    <name type="scientific">Mediterranea massiliensis</name>
    <dbReference type="NCBI Taxonomy" id="1841865"/>
    <lineage>
        <taxon>Bacteria</taxon>
        <taxon>Pseudomonadati</taxon>
        <taxon>Bacteroidota</taxon>
        <taxon>Bacteroidia</taxon>
        <taxon>Bacteroidales</taxon>
        <taxon>Bacteroidaceae</taxon>
        <taxon>Mediterranea</taxon>
    </lineage>
</organism>
<dbReference type="InterPro" id="IPR035948">
    <property type="entry name" value="YwqG-like_sf"/>
</dbReference>
<keyword evidence="4" id="KW-1185">Reference proteome</keyword>
<accession>A0A921HWJ7</accession>
<reference evidence="1" key="4">
    <citation type="submission" date="2021-09" db="EMBL/GenBank/DDBJ databases">
        <authorList>
            <person name="Gilroy R."/>
        </authorList>
    </citation>
    <scope>NUCLEOTIDE SEQUENCE</scope>
    <source>
        <strain evidence="1">CHK55-1828</strain>
    </source>
</reference>
<reference evidence="2 4" key="3">
    <citation type="journal article" date="2021" name="Sci. Rep.">
        <title>The distribution of antibiotic resistance genes in chicken gut microbiota commensals.</title>
        <authorList>
            <person name="Juricova H."/>
            <person name="Matiasovicova J."/>
            <person name="Kubasova T."/>
            <person name="Cejkova D."/>
            <person name="Rychlik I."/>
        </authorList>
    </citation>
    <scope>NUCLEOTIDE SEQUENCE [LARGE SCALE GENOMIC DNA]</scope>
    <source>
        <strain evidence="2 4">An772</strain>
    </source>
</reference>
<dbReference type="OrthoDB" id="1414356at2"/>
<reference evidence="1" key="2">
    <citation type="journal article" date="2021" name="PeerJ">
        <title>Extensive microbial diversity within the chicken gut microbiome revealed by metagenomics and culture.</title>
        <authorList>
            <person name="Gilroy R."/>
            <person name="Ravi A."/>
            <person name="Getino M."/>
            <person name="Pursley I."/>
            <person name="Horton D.L."/>
            <person name="Alikhan N.F."/>
            <person name="Baker D."/>
            <person name="Gharbi K."/>
            <person name="Hall N."/>
            <person name="Watson M."/>
            <person name="Adriaenssens E.M."/>
            <person name="Foster-Nyarko E."/>
            <person name="Jarju S."/>
            <person name="Secka A."/>
            <person name="Antonio M."/>
            <person name="Oren A."/>
            <person name="Chaudhuri R.R."/>
            <person name="La Ragione R."/>
            <person name="Hildebrand F."/>
            <person name="Pallen M.J."/>
        </authorList>
    </citation>
    <scope>NUCLEOTIDE SEQUENCE</scope>
    <source>
        <strain evidence="1">CHK55-1828</strain>
    </source>
</reference>
<dbReference type="Gene3D" id="2.30.320.10">
    <property type="entry name" value="YwqG-like"/>
    <property type="match status" value="1"/>
</dbReference>
<dbReference type="Proteomes" id="UP000717835">
    <property type="component" value="Unassembled WGS sequence"/>
</dbReference>
<dbReference type="Proteomes" id="UP000766986">
    <property type="component" value="Unassembled WGS sequence"/>
</dbReference>
<dbReference type="PANTHER" id="PTHR36436:SF6">
    <property type="entry name" value="SLL5081 PROTEIN"/>
    <property type="match status" value="1"/>
</dbReference>
<evidence type="ECO:0000313" key="4">
    <source>
        <dbReference type="Proteomes" id="UP000766986"/>
    </source>
</evidence>
<protein>
    <submittedName>
        <fullName evidence="1">DUF1963 domain-containing protein</fullName>
    </submittedName>
</protein>
<dbReference type="EMBL" id="JACLYZ010000013">
    <property type="protein sequence ID" value="MBM6735069.1"/>
    <property type="molecule type" value="Genomic_DNA"/>
</dbReference>
<comment type="caution">
    <text evidence="1">The sequence shown here is derived from an EMBL/GenBank/DDBJ whole genome shotgun (WGS) entry which is preliminary data.</text>
</comment>
<evidence type="ECO:0000313" key="1">
    <source>
        <dbReference type="EMBL" id="HJF91730.1"/>
    </source>
</evidence>
<evidence type="ECO:0000313" key="2">
    <source>
        <dbReference type="EMBL" id="MBM6735069.1"/>
    </source>
</evidence>
<name>A0A921HWJ7_9BACT</name>
<dbReference type="PANTHER" id="PTHR36436">
    <property type="entry name" value="SLL5081 PROTEIN"/>
    <property type="match status" value="1"/>
</dbReference>
<gene>
    <name evidence="2" type="ORF">H7U35_07530</name>
    <name evidence="1" type="ORF">K8W02_05010</name>
</gene>
<sequence length="214" mass="24376">MMAIKISTKTTADTLISKSHWWGFPDLPDGMDFPTMSSNAGERCNENEGEDLLTFICQIKLEDIAPFDSANLLPHQGMLYFFASLDYFLGDLEAFVECIGFWPESSYKVIYVPAADGLHTHKVVWSDGTDACLPAESMCFEKAGEYDDNHKLLGMPFFGEVRDEAPNYLSLLQIDEDERWGLRFYDCGMLNFLISKEDLAAKRFDKVKLYFHSL</sequence>
<dbReference type="SUPFAM" id="SSF103032">
    <property type="entry name" value="Hypothetical protein YwqG"/>
    <property type="match status" value="1"/>
</dbReference>
<reference evidence="2" key="1">
    <citation type="submission" date="2020-08" db="EMBL/GenBank/DDBJ databases">
        <authorList>
            <person name="Cejkova D."/>
            <person name="Kubasova T."/>
            <person name="Jahodarova E."/>
            <person name="Rychlik I."/>
        </authorList>
    </citation>
    <scope>NUCLEOTIDE SEQUENCE</scope>
    <source>
        <strain evidence="2">An772</strain>
    </source>
</reference>
<evidence type="ECO:0000313" key="3">
    <source>
        <dbReference type="Proteomes" id="UP000717835"/>
    </source>
</evidence>
<dbReference type="InterPro" id="IPR015315">
    <property type="entry name" value="DUF1963"/>
</dbReference>
<dbReference type="RefSeq" id="WP_072544839.1">
    <property type="nucleotide sequence ID" value="NZ_CAUDDV010000023.1"/>
</dbReference>
<dbReference type="EMBL" id="DYVX01000040">
    <property type="protein sequence ID" value="HJF91730.1"/>
    <property type="molecule type" value="Genomic_DNA"/>
</dbReference>
<dbReference type="AlphaFoldDB" id="A0A921HWJ7"/>